<dbReference type="InterPro" id="IPR001466">
    <property type="entry name" value="Beta-lactam-related"/>
</dbReference>
<protein>
    <submittedName>
        <fullName evidence="2">CubicO group peptidase (Beta-lactamase class C family)</fullName>
    </submittedName>
</protein>
<reference evidence="2 3" key="1">
    <citation type="submission" date="2018-03" db="EMBL/GenBank/DDBJ databases">
        <title>Genomic Encyclopedia of Archaeal and Bacterial Type Strains, Phase II (KMG-II): from individual species to whole genera.</title>
        <authorList>
            <person name="Goeker M."/>
        </authorList>
    </citation>
    <scope>NUCLEOTIDE SEQUENCE [LARGE SCALE GENOMIC DNA]</scope>
    <source>
        <strain evidence="2 3">DSM 45348</strain>
    </source>
</reference>
<dbReference type="EMBL" id="PVZG01000006">
    <property type="protein sequence ID" value="PRY29587.1"/>
    <property type="molecule type" value="Genomic_DNA"/>
</dbReference>
<evidence type="ECO:0000313" key="3">
    <source>
        <dbReference type="Proteomes" id="UP000239209"/>
    </source>
</evidence>
<dbReference type="Proteomes" id="UP000239209">
    <property type="component" value="Unassembled WGS sequence"/>
</dbReference>
<proteinExistence type="predicted"/>
<comment type="caution">
    <text evidence="2">The sequence shown here is derived from an EMBL/GenBank/DDBJ whole genome shotgun (WGS) entry which is preliminary data.</text>
</comment>
<dbReference type="Gene3D" id="3.40.710.10">
    <property type="entry name" value="DD-peptidase/beta-lactamase superfamily"/>
    <property type="match status" value="1"/>
</dbReference>
<gene>
    <name evidence="2" type="ORF">CLV70_106308</name>
</gene>
<dbReference type="PANTHER" id="PTHR43319:SF3">
    <property type="entry name" value="BETA-LACTAMASE-RELATED DOMAIN-CONTAINING PROTEIN"/>
    <property type="match status" value="1"/>
</dbReference>
<keyword evidence="3" id="KW-1185">Reference proteome</keyword>
<accession>A0A2T0S834</accession>
<name>A0A2T0S834_9ACTN</name>
<feature type="domain" description="Beta-lactamase-related" evidence="1">
    <location>
        <begin position="18"/>
        <end position="357"/>
    </location>
</feature>
<sequence>MSDAELMRDLAGLQTAVQRRLDELVAGGRELGVQVAAYLEGRLIVSAASGIADESTGLPVTPETPFLCYSVGKGLTSAIVHVLAERGELDYDLRIADVWPEYARHGKRDTTLRHALTHMAGVPVLPSYTMPEDLLDWDRMCHVIAGTTPVWEPGTRHGLHEWTYGWLVGEVVRRVTSRPIGRVLAEEIVRPLDIDREVFFGVPPELAHRVARLKDRTWAAALERLSADLENFDRAVPPGIRPDAALANRHGLVRADIPSAAAVSARGIARVYAAMTAEVDGVRLVSAQRLRTISAVRTAGPDWTTGRDLPKTLGYAAVPGTTRVGWNAAGGGLTGFYPEAGLAVGATRNQLRADDNDPLEGIVAAIHAAVVKV</sequence>
<evidence type="ECO:0000259" key="1">
    <source>
        <dbReference type="Pfam" id="PF00144"/>
    </source>
</evidence>
<dbReference type="PANTHER" id="PTHR43319">
    <property type="entry name" value="BETA-LACTAMASE-RELATED"/>
    <property type="match status" value="1"/>
</dbReference>
<dbReference type="InterPro" id="IPR052907">
    <property type="entry name" value="Beta-lactamase/esterase"/>
</dbReference>
<dbReference type="Pfam" id="PF00144">
    <property type="entry name" value="Beta-lactamase"/>
    <property type="match status" value="1"/>
</dbReference>
<dbReference type="AlphaFoldDB" id="A0A2T0S834"/>
<dbReference type="SUPFAM" id="SSF56601">
    <property type="entry name" value="beta-lactamase/transpeptidase-like"/>
    <property type="match status" value="1"/>
</dbReference>
<organism evidence="2 3">
    <name type="scientific">Pseudosporangium ferrugineum</name>
    <dbReference type="NCBI Taxonomy" id="439699"/>
    <lineage>
        <taxon>Bacteria</taxon>
        <taxon>Bacillati</taxon>
        <taxon>Actinomycetota</taxon>
        <taxon>Actinomycetes</taxon>
        <taxon>Micromonosporales</taxon>
        <taxon>Micromonosporaceae</taxon>
        <taxon>Pseudosporangium</taxon>
    </lineage>
</organism>
<evidence type="ECO:0000313" key="2">
    <source>
        <dbReference type="EMBL" id="PRY29587.1"/>
    </source>
</evidence>
<dbReference type="InterPro" id="IPR012338">
    <property type="entry name" value="Beta-lactam/transpept-like"/>
</dbReference>